<dbReference type="PANTHER" id="PTHR40758">
    <property type="entry name" value="CONSERVED PROTEIN"/>
    <property type="match status" value="1"/>
</dbReference>
<dbReference type="Proteomes" id="UP000039217">
    <property type="component" value="Unassembled WGS sequence"/>
</dbReference>
<dbReference type="PANTHER" id="PTHR40758:SF1">
    <property type="entry name" value="CONSERVED PROTEIN"/>
    <property type="match status" value="1"/>
</dbReference>
<protein>
    <submittedName>
        <fullName evidence="1">Uncharacterized Actinobacterial protein</fullName>
    </submittedName>
</protein>
<dbReference type="Pfam" id="PF07398">
    <property type="entry name" value="MDMPI_C"/>
    <property type="match status" value="1"/>
</dbReference>
<sequence>MHRADVAITVGGEFTLEPNVAADGISEFLERIAVQAGSGGTPLPLEDDDTLHLHATDPGLLEAGEWTVRRDERGVTWSHRHGKGAVALRGGATELLLAMVRRLSVADTGIELLGDAGVWQKWLDRTPL</sequence>
<proteinExistence type="predicted"/>
<evidence type="ECO:0000313" key="2">
    <source>
        <dbReference type="Proteomes" id="UP000039217"/>
    </source>
</evidence>
<reference evidence="1 2" key="1">
    <citation type="submission" date="2015-03" db="EMBL/GenBank/DDBJ databases">
        <authorList>
            <consortium name="Pathogen Informatics"/>
        </authorList>
    </citation>
    <scope>NUCLEOTIDE SEQUENCE [LARGE SCALE GENOMIC DNA]</scope>
    <source>
        <strain evidence="1 2">D00501624</strain>
    </source>
</reference>
<organism evidence="1 2">
    <name type="scientific">Mycobacterium tuberculosis</name>
    <dbReference type="NCBI Taxonomy" id="1773"/>
    <lineage>
        <taxon>Bacteria</taxon>
        <taxon>Bacillati</taxon>
        <taxon>Actinomycetota</taxon>
        <taxon>Actinomycetes</taxon>
        <taxon>Mycobacteriales</taxon>
        <taxon>Mycobacteriaceae</taxon>
        <taxon>Mycobacterium</taxon>
        <taxon>Mycobacterium tuberculosis complex</taxon>
    </lineage>
</organism>
<name>A0A655EMY9_MYCTX</name>
<gene>
    <name evidence="1" type="ORF">ERS007661_01774</name>
</gene>
<dbReference type="AlphaFoldDB" id="A0A655EMY9"/>
<dbReference type="InterPro" id="IPR010872">
    <property type="entry name" value="MDMPI_C-term_domain"/>
</dbReference>
<evidence type="ECO:0000313" key="1">
    <source>
        <dbReference type="EMBL" id="CNV17847.1"/>
    </source>
</evidence>
<dbReference type="EMBL" id="CQQC01000534">
    <property type="protein sequence ID" value="CNV17847.1"/>
    <property type="molecule type" value="Genomic_DNA"/>
</dbReference>
<dbReference type="GO" id="GO:0005886">
    <property type="term" value="C:plasma membrane"/>
    <property type="evidence" value="ECO:0007669"/>
    <property type="project" value="TreeGrafter"/>
</dbReference>
<accession>A0A655EMY9</accession>